<gene>
    <name evidence="4" type="primary">11420846</name>
    <name evidence="2" type="ordered locus">MTR_1g007260</name>
    <name evidence="3" type="ORF">MtrunA17_Chr1g0146401</name>
</gene>
<proteinExistence type="predicted"/>
<protein>
    <submittedName>
        <fullName evidence="2">F-box protein</fullName>
    </submittedName>
</protein>
<reference evidence="3" key="4">
    <citation type="journal article" date="2018" name="Nat. Plants">
        <title>Whole-genome landscape of Medicago truncatula symbiotic genes.</title>
        <authorList>
            <person name="Pecrix Y."/>
            <person name="Gamas P."/>
            <person name="Carrere S."/>
        </authorList>
    </citation>
    <scope>NUCLEOTIDE SEQUENCE</scope>
    <source>
        <tissue evidence="3">Leaves</tissue>
    </source>
</reference>
<reference evidence="2 5" key="2">
    <citation type="journal article" date="2014" name="BMC Genomics">
        <title>An improved genome release (version Mt4.0) for the model legume Medicago truncatula.</title>
        <authorList>
            <person name="Tang H."/>
            <person name="Krishnakumar V."/>
            <person name="Bidwell S."/>
            <person name="Rosen B."/>
            <person name="Chan A."/>
            <person name="Zhou S."/>
            <person name="Gentzbittel L."/>
            <person name="Childs K.L."/>
            <person name="Yandell M."/>
            <person name="Gundlach H."/>
            <person name="Mayer K.F."/>
            <person name="Schwartz D.C."/>
            <person name="Town C.D."/>
        </authorList>
    </citation>
    <scope>GENOME REANNOTATION</scope>
    <source>
        <strain evidence="4 5">cv. Jemalong A17</strain>
    </source>
</reference>
<evidence type="ECO:0000313" key="4">
    <source>
        <dbReference type="EnsemblPlants" id="AES58690"/>
    </source>
</evidence>
<sequence length="389" mass="44525">MKKKKRESAIQQASSIAMMPVDWSELPNDLLNLISQLFDNKIDLNSFRSICSNWRSASIPNQHRNIFTLQFPLFRPPFNIDSINNISEFRNLSKHGFFLIKPPQVGRHRRPWLFRITQNSTGKIQFHDPLLRRGLHSSSDPVFFDFNKFSLLHLATNFICIDEQMKLPISLTDMSFRNPTKAIAVTSHGNKPIILGTFACSRGCPVVFKCGDENWKAIPNMSAYFGDICVFKGRPYAVDNTGRTVTVELGPEDSTVQLVAQSLVGGGDIKFLVESDSDLLLADVYQRRFDAPDEHIRINVFKLNEKEKKWVKLANIGDRVLFLGWLCSFSVSASDLCVRKRNCVIIMDNIFNRYCKTSFLDLDDGRVLDLSSYPKYSKLFRTPRIKKLN</sequence>
<reference evidence="4" key="3">
    <citation type="submission" date="2015-04" db="UniProtKB">
        <authorList>
            <consortium name="EnsemblPlants"/>
        </authorList>
    </citation>
    <scope>IDENTIFICATION</scope>
    <source>
        <strain evidence="4">cv. Jemalong A17</strain>
    </source>
</reference>
<dbReference type="Proteomes" id="UP000265566">
    <property type="component" value="Chromosome 1"/>
</dbReference>
<dbReference type="Pfam" id="PF03478">
    <property type="entry name" value="Beta-prop_KIB1-4"/>
    <property type="match status" value="1"/>
</dbReference>
<accession>G7I272</accession>
<evidence type="ECO:0000259" key="1">
    <source>
        <dbReference type="Pfam" id="PF03478"/>
    </source>
</evidence>
<reference evidence="2 5" key="1">
    <citation type="journal article" date="2011" name="Nature">
        <title>The Medicago genome provides insight into the evolution of rhizobial symbioses.</title>
        <authorList>
            <person name="Young N.D."/>
            <person name="Debelle F."/>
            <person name="Oldroyd G.E."/>
            <person name="Geurts R."/>
            <person name="Cannon S.B."/>
            <person name="Udvardi M.K."/>
            <person name="Benedito V.A."/>
            <person name="Mayer K.F."/>
            <person name="Gouzy J."/>
            <person name="Schoof H."/>
            <person name="Van de Peer Y."/>
            <person name="Proost S."/>
            <person name="Cook D.R."/>
            <person name="Meyers B.C."/>
            <person name="Spannagl M."/>
            <person name="Cheung F."/>
            <person name="De Mita S."/>
            <person name="Krishnakumar V."/>
            <person name="Gundlach H."/>
            <person name="Zhou S."/>
            <person name="Mudge J."/>
            <person name="Bharti A.K."/>
            <person name="Murray J.D."/>
            <person name="Naoumkina M.A."/>
            <person name="Rosen B."/>
            <person name="Silverstein K.A."/>
            <person name="Tang H."/>
            <person name="Rombauts S."/>
            <person name="Zhao P.X."/>
            <person name="Zhou P."/>
            <person name="Barbe V."/>
            <person name="Bardou P."/>
            <person name="Bechner M."/>
            <person name="Bellec A."/>
            <person name="Berger A."/>
            <person name="Berges H."/>
            <person name="Bidwell S."/>
            <person name="Bisseling T."/>
            <person name="Choisne N."/>
            <person name="Couloux A."/>
            <person name="Denny R."/>
            <person name="Deshpande S."/>
            <person name="Dai X."/>
            <person name="Doyle J.J."/>
            <person name="Dudez A.M."/>
            <person name="Farmer A.D."/>
            <person name="Fouteau S."/>
            <person name="Franken C."/>
            <person name="Gibelin C."/>
            <person name="Gish J."/>
            <person name="Goldstein S."/>
            <person name="Gonzalez A.J."/>
            <person name="Green P.J."/>
            <person name="Hallab A."/>
            <person name="Hartog M."/>
            <person name="Hua A."/>
            <person name="Humphray S.J."/>
            <person name="Jeong D.H."/>
            <person name="Jing Y."/>
            <person name="Jocker A."/>
            <person name="Kenton S.M."/>
            <person name="Kim D.J."/>
            <person name="Klee K."/>
            <person name="Lai H."/>
            <person name="Lang C."/>
            <person name="Lin S."/>
            <person name="Macmil S.L."/>
            <person name="Magdelenat G."/>
            <person name="Matthews L."/>
            <person name="McCorrison J."/>
            <person name="Monaghan E.L."/>
            <person name="Mun J.H."/>
            <person name="Najar F.Z."/>
            <person name="Nicholson C."/>
            <person name="Noirot C."/>
            <person name="O'Bleness M."/>
            <person name="Paule C.R."/>
            <person name="Poulain J."/>
            <person name="Prion F."/>
            <person name="Qin B."/>
            <person name="Qu C."/>
            <person name="Retzel E.F."/>
            <person name="Riddle C."/>
            <person name="Sallet E."/>
            <person name="Samain S."/>
            <person name="Samson N."/>
            <person name="Sanders I."/>
            <person name="Saurat O."/>
            <person name="Scarpelli C."/>
            <person name="Schiex T."/>
            <person name="Segurens B."/>
            <person name="Severin A.J."/>
            <person name="Sherrier D.J."/>
            <person name="Shi R."/>
            <person name="Sims S."/>
            <person name="Singer S.R."/>
            <person name="Sinharoy S."/>
            <person name="Sterck L."/>
            <person name="Viollet A."/>
            <person name="Wang B.B."/>
            <person name="Wang K."/>
            <person name="Wang M."/>
            <person name="Wang X."/>
            <person name="Warfsmann J."/>
            <person name="Weissenbach J."/>
            <person name="White D.D."/>
            <person name="White J.D."/>
            <person name="Wiley G.B."/>
            <person name="Wincker P."/>
            <person name="Xing Y."/>
            <person name="Yang L."/>
            <person name="Yao Z."/>
            <person name="Ying F."/>
            <person name="Zhai J."/>
            <person name="Zhou L."/>
            <person name="Zuber A."/>
            <person name="Denarie J."/>
            <person name="Dixon R.A."/>
            <person name="May G.D."/>
            <person name="Schwartz D.C."/>
            <person name="Rogers J."/>
            <person name="Quetier F."/>
            <person name="Town C.D."/>
            <person name="Roe B.A."/>
        </authorList>
    </citation>
    <scope>NUCLEOTIDE SEQUENCE [LARGE SCALE GENOMIC DNA]</scope>
    <source>
        <strain evidence="2">A17</strain>
        <strain evidence="4 5">cv. Jemalong A17</strain>
    </source>
</reference>
<evidence type="ECO:0000313" key="5">
    <source>
        <dbReference type="Proteomes" id="UP000002051"/>
    </source>
</evidence>
<dbReference type="Gramene" id="rna33">
    <property type="protein sequence ID" value="RHN76670.1"/>
    <property type="gene ID" value="gene33"/>
</dbReference>
<organism evidence="2 5">
    <name type="scientific">Medicago truncatula</name>
    <name type="common">Barrel medic</name>
    <name type="synonym">Medicago tribuloides</name>
    <dbReference type="NCBI Taxonomy" id="3880"/>
    <lineage>
        <taxon>Eukaryota</taxon>
        <taxon>Viridiplantae</taxon>
        <taxon>Streptophyta</taxon>
        <taxon>Embryophyta</taxon>
        <taxon>Tracheophyta</taxon>
        <taxon>Spermatophyta</taxon>
        <taxon>Magnoliopsida</taxon>
        <taxon>eudicotyledons</taxon>
        <taxon>Gunneridae</taxon>
        <taxon>Pentapetalae</taxon>
        <taxon>rosids</taxon>
        <taxon>fabids</taxon>
        <taxon>Fabales</taxon>
        <taxon>Fabaceae</taxon>
        <taxon>Papilionoideae</taxon>
        <taxon>50 kb inversion clade</taxon>
        <taxon>NPAAA clade</taxon>
        <taxon>Hologalegina</taxon>
        <taxon>IRL clade</taxon>
        <taxon>Trifolieae</taxon>
        <taxon>Medicago</taxon>
    </lineage>
</organism>
<dbReference type="OrthoDB" id="642536at2759"/>
<dbReference type="KEGG" id="mtr:11420846"/>
<dbReference type="PANTHER" id="PTHR47123:SF15">
    <property type="entry name" value="F-BOX PROTEIN SKIP23"/>
    <property type="match status" value="1"/>
</dbReference>
<dbReference type="eggNOG" id="ENOG502QW71">
    <property type="taxonomic scope" value="Eukaryota"/>
</dbReference>
<evidence type="ECO:0000313" key="2">
    <source>
        <dbReference type="EMBL" id="AES58690.2"/>
    </source>
</evidence>
<dbReference type="EMBL" id="PSQE01000001">
    <property type="protein sequence ID" value="RHN76670.1"/>
    <property type="molecule type" value="Genomic_DNA"/>
</dbReference>
<feature type="domain" description="KIB1-4 beta-propeller" evidence="1">
    <location>
        <begin position="114"/>
        <end position="348"/>
    </location>
</feature>
<keyword evidence="5" id="KW-1185">Reference proteome</keyword>
<dbReference type="AlphaFoldDB" id="G7I272"/>
<dbReference type="EnsemblPlants" id="AES58690">
    <property type="protein sequence ID" value="AES58690"/>
    <property type="gene ID" value="MTR_1g007260"/>
</dbReference>
<dbReference type="InterPro" id="IPR005174">
    <property type="entry name" value="KIB1-4_b-propeller"/>
</dbReference>
<dbReference type="PANTHER" id="PTHR47123">
    <property type="entry name" value="F-BOX PROTEIN SKIP23"/>
    <property type="match status" value="1"/>
</dbReference>
<dbReference type="PaxDb" id="3880-AES58690"/>
<name>G7I272_MEDTR</name>
<dbReference type="EMBL" id="CM001217">
    <property type="protein sequence ID" value="AES58690.2"/>
    <property type="molecule type" value="Genomic_DNA"/>
</dbReference>
<evidence type="ECO:0000313" key="3">
    <source>
        <dbReference type="EMBL" id="RHN76670.1"/>
    </source>
</evidence>
<dbReference type="InterPro" id="IPR051304">
    <property type="entry name" value="SCF_F-box_domain"/>
</dbReference>
<accession>A0A0C3UHV4</accession>
<dbReference type="GO" id="GO:0016567">
    <property type="term" value="P:protein ubiquitination"/>
    <property type="evidence" value="ECO:0000318"/>
    <property type="project" value="GO_Central"/>
</dbReference>
<dbReference type="Proteomes" id="UP000002051">
    <property type="component" value="Unassembled WGS sequence"/>
</dbReference>
<dbReference type="HOGENOM" id="CLU_019286_1_0_1"/>
<dbReference type="STRING" id="3880.G7I272"/>